<dbReference type="AlphaFoldDB" id="X0XTE7"/>
<feature type="non-terminal residue" evidence="1">
    <location>
        <position position="126"/>
    </location>
</feature>
<dbReference type="SUPFAM" id="SSF49899">
    <property type="entry name" value="Concanavalin A-like lectins/glucanases"/>
    <property type="match status" value="1"/>
</dbReference>
<dbReference type="Gene3D" id="2.60.120.200">
    <property type="match status" value="1"/>
</dbReference>
<accession>X0XTE7</accession>
<sequence length="126" mass="14056">MLNVRIIDDILSIDDHGGVQAEDSGNVTVTDQQWHHFAIVRSGLSLIAYLDGEQHMETSLQEVLAMDNVSIGVRDRDGTQDDYLPGKVDEFSIYAEALDIDKIRFLMEHLVFAVEKASNPDPVDQA</sequence>
<comment type="caution">
    <text evidence="1">The sequence shown here is derived from an EMBL/GenBank/DDBJ whole genome shotgun (WGS) entry which is preliminary data.</text>
</comment>
<evidence type="ECO:0000313" key="1">
    <source>
        <dbReference type="EMBL" id="GAG46474.1"/>
    </source>
</evidence>
<organism evidence="1">
    <name type="scientific">marine sediment metagenome</name>
    <dbReference type="NCBI Taxonomy" id="412755"/>
    <lineage>
        <taxon>unclassified sequences</taxon>
        <taxon>metagenomes</taxon>
        <taxon>ecological metagenomes</taxon>
    </lineage>
</organism>
<name>X0XTE7_9ZZZZ</name>
<gene>
    <name evidence="1" type="ORF">S01H1_76762</name>
</gene>
<proteinExistence type="predicted"/>
<reference evidence="1" key="1">
    <citation type="journal article" date="2014" name="Front. Microbiol.">
        <title>High frequency of phylogenetically diverse reductive dehalogenase-homologous genes in deep subseafloor sedimentary metagenomes.</title>
        <authorList>
            <person name="Kawai M."/>
            <person name="Futagami T."/>
            <person name="Toyoda A."/>
            <person name="Takaki Y."/>
            <person name="Nishi S."/>
            <person name="Hori S."/>
            <person name="Arai W."/>
            <person name="Tsubouchi T."/>
            <person name="Morono Y."/>
            <person name="Uchiyama I."/>
            <person name="Ito T."/>
            <person name="Fujiyama A."/>
            <person name="Inagaki F."/>
            <person name="Takami H."/>
        </authorList>
    </citation>
    <scope>NUCLEOTIDE SEQUENCE</scope>
    <source>
        <strain evidence="1">Expedition CK06-06</strain>
    </source>
</reference>
<protein>
    <recommendedName>
        <fullName evidence="2">Laminin G domain-containing protein</fullName>
    </recommendedName>
</protein>
<dbReference type="InterPro" id="IPR013320">
    <property type="entry name" value="ConA-like_dom_sf"/>
</dbReference>
<evidence type="ECO:0008006" key="2">
    <source>
        <dbReference type="Google" id="ProtNLM"/>
    </source>
</evidence>
<dbReference type="Pfam" id="PF13385">
    <property type="entry name" value="Laminin_G_3"/>
    <property type="match status" value="1"/>
</dbReference>
<dbReference type="EMBL" id="BARS01051550">
    <property type="protein sequence ID" value="GAG46474.1"/>
    <property type="molecule type" value="Genomic_DNA"/>
</dbReference>